<evidence type="ECO:0000313" key="4">
    <source>
        <dbReference type="Proteomes" id="UP000502248"/>
    </source>
</evidence>
<feature type="domain" description="Transposase IS116/IS110/IS902 C-terminal" evidence="2">
    <location>
        <begin position="254"/>
        <end position="339"/>
    </location>
</feature>
<dbReference type="RefSeq" id="WP_169282903.1">
    <property type="nucleotide sequence ID" value="NZ_CP051680.1"/>
</dbReference>
<protein>
    <submittedName>
        <fullName evidence="3">IS110 family transposase</fullName>
    </submittedName>
</protein>
<evidence type="ECO:0000259" key="1">
    <source>
        <dbReference type="Pfam" id="PF01548"/>
    </source>
</evidence>
<accession>A0A7Z2VPE1</accession>
<gene>
    <name evidence="3" type="ORF">HH215_28095</name>
</gene>
<dbReference type="GO" id="GO:0006313">
    <property type="term" value="P:DNA transposition"/>
    <property type="evidence" value="ECO:0007669"/>
    <property type="project" value="InterPro"/>
</dbReference>
<name>A0A7Z2VPE1_9BACL</name>
<dbReference type="Pfam" id="PF02371">
    <property type="entry name" value="Transposase_20"/>
    <property type="match status" value="1"/>
</dbReference>
<dbReference type="GO" id="GO:0004803">
    <property type="term" value="F:transposase activity"/>
    <property type="evidence" value="ECO:0007669"/>
    <property type="project" value="InterPro"/>
</dbReference>
<evidence type="ECO:0000313" key="3">
    <source>
        <dbReference type="EMBL" id="QJD86654.1"/>
    </source>
</evidence>
<sequence>MDALRITCAGLDVHQKTVVACILTGPIEGKPKTLIQTFGTTTKELLQLQDWLAENNCTEAAMESTGVLWKPVWNVLESTCKLVLANPQHIKNLPGRKTDVKDAQWIAQLHRCGLIEPSMVATREIRELRDKTRYRRKLVQQSTSEKNRVHKILQDANIKLTTYMSDLFGVSGRALLEKLIDGEVLEEDTVRDLVKNQLKKKVNLLMDALNGKLLYHHREMIKYHMEHLKFLEDQIGRLEENIQVLVKPYQEEVKLLDSIPGIDEIAATTLMAEISPNAANYFSSDAKLASWVGVCPGNNESAGVKKTAKSRKGNNQAKGILCQAAWANSVHQNRIGEYFRRIRKRRGEQKAAVATAHLLLRIAYALLKNRVEYAHLEQSFFQIPTEKMTERLTKQLQQLGYQVELKLTGTQ</sequence>
<dbReference type="PANTHER" id="PTHR33055:SF15">
    <property type="entry name" value="TRANSPOSASE-RELATED"/>
    <property type="match status" value="1"/>
</dbReference>
<dbReference type="Pfam" id="PF01548">
    <property type="entry name" value="DEDD_Tnp_IS110"/>
    <property type="match status" value="1"/>
</dbReference>
<dbReference type="GO" id="GO:0003677">
    <property type="term" value="F:DNA binding"/>
    <property type="evidence" value="ECO:0007669"/>
    <property type="project" value="InterPro"/>
</dbReference>
<proteinExistence type="predicted"/>
<dbReference type="KEGG" id="cheb:HH215_28095"/>
<dbReference type="Proteomes" id="UP000502248">
    <property type="component" value="Chromosome"/>
</dbReference>
<dbReference type="InterPro" id="IPR003346">
    <property type="entry name" value="Transposase_20"/>
</dbReference>
<dbReference type="EMBL" id="CP051680">
    <property type="protein sequence ID" value="QJD86654.1"/>
    <property type="molecule type" value="Genomic_DNA"/>
</dbReference>
<keyword evidence="4" id="KW-1185">Reference proteome</keyword>
<dbReference type="NCBIfam" id="NF033542">
    <property type="entry name" value="transpos_IS110"/>
    <property type="match status" value="1"/>
</dbReference>
<organism evidence="3 4">
    <name type="scientific">Cohnella herbarum</name>
    <dbReference type="NCBI Taxonomy" id="2728023"/>
    <lineage>
        <taxon>Bacteria</taxon>
        <taxon>Bacillati</taxon>
        <taxon>Bacillota</taxon>
        <taxon>Bacilli</taxon>
        <taxon>Bacillales</taxon>
        <taxon>Paenibacillaceae</taxon>
        <taxon>Cohnella</taxon>
    </lineage>
</organism>
<dbReference type="InterPro" id="IPR002525">
    <property type="entry name" value="Transp_IS110-like_N"/>
</dbReference>
<dbReference type="InterPro" id="IPR047650">
    <property type="entry name" value="Transpos_IS110"/>
</dbReference>
<evidence type="ECO:0000259" key="2">
    <source>
        <dbReference type="Pfam" id="PF02371"/>
    </source>
</evidence>
<feature type="domain" description="Transposase IS110-like N-terminal" evidence="1">
    <location>
        <begin position="9"/>
        <end position="156"/>
    </location>
</feature>
<dbReference type="PANTHER" id="PTHR33055">
    <property type="entry name" value="TRANSPOSASE FOR INSERTION SEQUENCE ELEMENT IS1111A"/>
    <property type="match status" value="1"/>
</dbReference>
<dbReference type="AlphaFoldDB" id="A0A7Z2VPE1"/>
<reference evidence="3 4" key="1">
    <citation type="submission" date="2020-04" db="EMBL/GenBank/DDBJ databases">
        <title>Genome sequencing of novel species.</title>
        <authorList>
            <person name="Heo J."/>
            <person name="Kim S.-J."/>
            <person name="Kim J.-S."/>
            <person name="Hong S.-B."/>
            <person name="Kwon S.-W."/>
        </authorList>
    </citation>
    <scope>NUCLEOTIDE SEQUENCE [LARGE SCALE GENOMIC DNA]</scope>
    <source>
        <strain evidence="3 4">MFER-1</strain>
    </source>
</reference>